<accession>A0A0F8YF98</accession>
<name>A0A0F8YF98_9ZZZZ</name>
<proteinExistence type="predicted"/>
<organism evidence="1">
    <name type="scientific">marine sediment metagenome</name>
    <dbReference type="NCBI Taxonomy" id="412755"/>
    <lineage>
        <taxon>unclassified sequences</taxon>
        <taxon>metagenomes</taxon>
        <taxon>ecological metagenomes</taxon>
    </lineage>
</organism>
<feature type="non-terminal residue" evidence="1">
    <location>
        <position position="1"/>
    </location>
</feature>
<sequence length="62" mass="6957">EVQIEFMYDRGPCKPVLNVTEPALKNTGSDPDVLNNARPVVTSRPERNYLGGQKFQSNKVHT</sequence>
<reference evidence="1" key="1">
    <citation type="journal article" date="2015" name="Nature">
        <title>Complex archaea that bridge the gap between prokaryotes and eukaryotes.</title>
        <authorList>
            <person name="Spang A."/>
            <person name="Saw J.H."/>
            <person name="Jorgensen S.L."/>
            <person name="Zaremba-Niedzwiedzka K."/>
            <person name="Martijn J."/>
            <person name="Lind A.E."/>
            <person name="van Eijk R."/>
            <person name="Schleper C."/>
            <person name="Guy L."/>
            <person name="Ettema T.J."/>
        </authorList>
    </citation>
    <scope>NUCLEOTIDE SEQUENCE</scope>
</reference>
<protein>
    <submittedName>
        <fullName evidence="1">Uncharacterized protein</fullName>
    </submittedName>
</protein>
<dbReference type="EMBL" id="LAZR01066820">
    <property type="protein sequence ID" value="KKK52824.1"/>
    <property type="molecule type" value="Genomic_DNA"/>
</dbReference>
<dbReference type="AlphaFoldDB" id="A0A0F8YF98"/>
<evidence type="ECO:0000313" key="1">
    <source>
        <dbReference type="EMBL" id="KKK52824.1"/>
    </source>
</evidence>
<gene>
    <name evidence="1" type="ORF">LCGC14_3101020</name>
</gene>
<comment type="caution">
    <text evidence="1">The sequence shown here is derived from an EMBL/GenBank/DDBJ whole genome shotgun (WGS) entry which is preliminary data.</text>
</comment>